<proteinExistence type="predicted"/>
<keyword evidence="1" id="KW-1133">Transmembrane helix</keyword>
<evidence type="ECO:0000313" key="3">
    <source>
        <dbReference type="EMBL" id="GGB05230.1"/>
    </source>
</evidence>
<sequence>MQFRTTNKLIIMQTEQLIGLVIGGVAVVGGLAIGGIAIAVSVPWAMKEKLAKLDIRNKERMAMLEKGVDPTIIFKESKGVGQDPMLWGLLLAGMGLGIFLGYMLYLITKWDRIVLTNSLGVLFSGIGLIIFSLYHKASGDQHA</sequence>
<feature type="transmembrane region" description="Helical" evidence="1">
    <location>
        <begin position="114"/>
        <end position="134"/>
    </location>
</feature>
<dbReference type="InterPro" id="IPR046216">
    <property type="entry name" value="DUF6249"/>
</dbReference>
<evidence type="ECO:0000313" key="4">
    <source>
        <dbReference type="Proteomes" id="UP000607559"/>
    </source>
</evidence>
<gene>
    <name evidence="3" type="ORF">GCM10011511_30710</name>
</gene>
<evidence type="ECO:0000259" key="2">
    <source>
        <dbReference type="Pfam" id="PF19762"/>
    </source>
</evidence>
<dbReference type="Proteomes" id="UP000607559">
    <property type="component" value="Unassembled WGS sequence"/>
</dbReference>
<dbReference type="EMBL" id="BMJC01000003">
    <property type="protein sequence ID" value="GGB05230.1"/>
    <property type="molecule type" value="Genomic_DNA"/>
</dbReference>
<feature type="transmembrane region" description="Helical" evidence="1">
    <location>
        <begin position="85"/>
        <end position="107"/>
    </location>
</feature>
<reference evidence="3" key="1">
    <citation type="journal article" date="2014" name="Int. J. Syst. Evol. Microbiol.">
        <title>Complete genome sequence of Corynebacterium casei LMG S-19264T (=DSM 44701T), isolated from a smear-ripened cheese.</title>
        <authorList>
            <consortium name="US DOE Joint Genome Institute (JGI-PGF)"/>
            <person name="Walter F."/>
            <person name="Albersmeier A."/>
            <person name="Kalinowski J."/>
            <person name="Ruckert C."/>
        </authorList>
    </citation>
    <scope>NUCLEOTIDE SEQUENCE</scope>
    <source>
        <strain evidence="3">CGMCC 1.15448</strain>
    </source>
</reference>
<keyword evidence="1" id="KW-0812">Transmembrane</keyword>
<feature type="transmembrane region" description="Helical" evidence="1">
    <location>
        <begin position="20"/>
        <end position="46"/>
    </location>
</feature>
<feature type="domain" description="DUF6249" evidence="2">
    <location>
        <begin position="56"/>
        <end position="134"/>
    </location>
</feature>
<evidence type="ECO:0000256" key="1">
    <source>
        <dbReference type="SAM" id="Phobius"/>
    </source>
</evidence>
<keyword evidence="4" id="KW-1185">Reference proteome</keyword>
<accession>A0A8J2XRZ5</accession>
<comment type="caution">
    <text evidence="3">The sequence shown here is derived from an EMBL/GenBank/DDBJ whole genome shotgun (WGS) entry which is preliminary data.</text>
</comment>
<dbReference type="AlphaFoldDB" id="A0A8J2XRZ5"/>
<keyword evidence="1" id="KW-0472">Membrane</keyword>
<organism evidence="3 4">
    <name type="scientific">Puia dinghuensis</name>
    <dbReference type="NCBI Taxonomy" id="1792502"/>
    <lineage>
        <taxon>Bacteria</taxon>
        <taxon>Pseudomonadati</taxon>
        <taxon>Bacteroidota</taxon>
        <taxon>Chitinophagia</taxon>
        <taxon>Chitinophagales</taxon>
        <taxon>Chitinophagaceae</taxon>
        <taxon>Puia</taxon>
    </lineage>
</organism>
<protein>
    <recommendedName>
        <fullName evidence="2">DUF6249 domain-containing protein</fullName>
    </recommendedName>
</protein>
<name>A0A8J2XRZ5_9BACT</name>
<reference evidence="3" key="2">
    <citation type="submission" date="2020-09" db="EMBL/GenBank/DDBJ databases">
        <authorList>
            <person name="Sun Q."/>
            <person name="Zhou Y."/>
        </authorList>
    </citation>
    <scope>NUCLEOTIDE SEQUENCE</scope>
    <source>
        <strain evidence="3">CGMCC 1.15448</strain>
    </source>
</reference>
<dbReference type="Pfam" id="PF19762">
    <property type="entry name" value="DUF6249"/>
    <property type="match status" value="1"/>
</dbReference>